<gene>
    <name evidence="3" type="ORF">TrCOL_g7923</name>
</gene>
<dbReference type="AlphaFoldDB" id="A0A9W7GAL3"/>
<keyword evidence="2" id="KW-0732">Signal</keyword>
<comment type="caution">
    <text evidence="3">The sequence shown here is derived from an EMBL/GenBank/DDBJ whole genome shotgun (WGS) entry which is preliminary data.</text>
</comment>
<keyword evidence="1" id="KW-0472">Membrane</keyword>
<dbReference type="OrthoDB" id="66620at2759"/>
<proteinExistence type="predicted"/>
<dbReference type="GO" id="GO:0006508">
    <property type="term" value="P:proteolysis"/>
    <property type="evidence" value="ECO:0007669"/>
    <property type="project" value="InterPro"/>
</dbReference>
<evidence type="ECO:0000256" key="1">
    <source>
        <dbReference type="SAM" id="Phobius"/>
    </source>
</evidence>
<feature type="signal peptide" evidence="2">
    <location>
        <begin position="1"/>
        <end position="19"/>
    </location>
</feature>
<dbReference type="GO" id="GO:0005524">
    <property type="term" value="F:ATP binding"/>
    <property type="evidence" value="ECO:0007669"/>
    <property type="project" value="InterPro"/>
</dbReference>
<feature type="transmembrane region" description="Helical" evidence="1">
    <location>
        <begin position="206"/>
        <end position="226"/>
    </location>
</feature>
<feature type="chain" id="PRO_5040851907" description="Peptidase M41 domain-containing protein" evidence="2">
    <location>
        <begin position="20"/>
        <end position="413"/>
    </location>
</feature>
<accession>A0A9W7GAL3</accession>
<name>A0A9W7GAL3_9STRA</name>
<dbReference type="EMBL" id="BRYA01000160">
    <property type="protein sequence ID" value="GMI41885.1"/>
    <property type="molecule type" value="Genomic_DNA"/>
</dbReference>
<keyword evidence="4" id="KW-1185">Reference proteome</keyword>
<keyword evidence="1" id="KW-1133">Transmembrane helix</keyword>
<dbReference type="GO" id="GO:0004222">
    <property type="term" value="F:metalloendopeptidase activity"/>
    <property type="evidence" value="ECO:0007669"/>
    <property type="project" value="InterPro"/>
</dbReference>
<dbReference type="GO" id="GO:0004176">
    <property type="term" value="F:ATP-dependent peptidase activity"/>
    <property type="evidence" value="ECO:0007669"/>
    <property type="project" value="InterPro"/>
</dbReference>
<dbReference type="SUPFAM" id="SSF140990">
    <property type="entry name" value="FtsH protease domain-like"/>
    <property type="match status" value="1"/>
</dbReference>
<dbReference type="Proteomes" id="UP001165065">
    <property type="component" value="Unassembled WGS sequence"/>
</dbReference>
<dbReference type="PANTHER" id="PTHR33471:SF7">
    <property type="entry name" value="ATP-DEPENDENT ZINC METALLOPROTEASE-RELATED"/>
    <property type="match status" value="1"/>
</dbReference>
<keyword evidence="1" id="KW-0812">Transmembrane</keyword>
<evidence type="ECO:0000256" key="2">
    <source>
        <dbReference type="SAM" id="SignalP"/>
    </source>
</evidence>
<evidence type="ECO:0000313" key="3">
    <source>
        <dbReference type="EMBL" id="GMI41885.1"/>
    </source>
</evidence>
<protein>
    <recommendedName>
        <fullName evidence="5">Peptidase M41 domain-containing protein</fullName>
    </recommendedName>
</protein>
<evidence type="ECO:0008006" key="5">
    <source>
        <dbReference type="Google" id="ProtNLM"/>
    </source>
</evidence>
<reference evidence="4" key="1">
    <citation type="journal article" date="2023" name="Commun. Biol.">
        <title>Genome analysis of Parmales, the sister group of diatoms, reveals the evolutionary specialization of diatoms from phago-mixotrophs to photoautotrophs.</title>
        <authorList>
            <person name="Ban H."/>
            <person name="Sato S."/>
            <person name="Yoshikawa S."/>
            <person name="Yamada K."/>
            <person name="Nakamura Y."/>
            <person name="Ichinomiya M."/>
            <person name="Sato N."/>
            <person name="Blanc-Mathieu R."/>
            <person name="Endo H."/>
            <person name="Kuwata A."/>
            <person name="Ogata H."/>
        </authorList>
    </citation>
    <scope>NUCLEOTIDE SEQUENCE [LARGE SCALE GENOMIC DNA]</scope>
</reference>
<dbReference type="PANTHER" id="PTHR33471">
    <property type="entry name" value="ATP-DEPENDENT ZINC METALLOPROTEASE-RELATED"/>
    <property type="match status" value="1"/>
</dbReference>
<sequence length="413" mass="44405">MERVLRLIGLSILAATVHAFRLQNFSSRQVSNPGISSSLENSNRGQPLFYSPFGEGPLQNLEKIKDRLSTPPTREEIREALDVFETLSRSTSSFQSVADAPLEYSMLTPAERTMSMSDDNRIVLEGLYGKLKDTGGLKLYASAQLDAGDNPSIAEMEGALGMKVTAFSPKGEGDSGGVLGLGVDTSTALGIALAIAETYYSMISHIPLVVIFLATLVPFTLDAVLLNGSFSESFIRAVNPFYRKRVAVHEAGHFLVSYLLGCPIEGVVMSGAQALMDERFRGLAAGVSAGVSFYDANLSREIETGQVGRESIDRYSTIVMGGIAAEAIKYGRAEGGKSDEDMLVRFLGSLGGGTREWDGERIKEQARIGAAGAVKLLRENEAAWNFLIEAMEKGESLGECVAIIERGPGREIP</sequence>
<dbReference type="Gene3D" id="1.20.58.760">
    <property type="entry name" value="Peptidase M41"/>
    <property type="match status" value="1"/>
</dbReference>
<evidence type="ECO:0000313" key="4">
    <source>
        <dbReference type="Proteomes" id="UP001165065"/>
    </source>
</evidence>
<dbReference type="InterPro" id="IPR037219">
    <property type="entry name" value="Peptidase_M41-like"/>
</dbReference>
<organism evidence="3 4">
    <name type="scientific">Triparma columacea</name>
    <dbReference type="NCBI Taxonomy" id="722753"/>
    <lineage>
        <taxon>Eukaryota</taxon>
        <taxon>Sar</taxon>
        <taxon>Stramenopiles</taxon>
        <taxon>Ochrophyta</taxon>
        <taxon>Bolidophyceae</taxon>
        <taxon>Parmales</taxon>
        <taxon>Triparmaceae</taxon>
        <taxon>Triparma</taxon>
    </lineage>
</organism>